<dbReference type="Gene3D" id="3.40.710.10">
    <property type="entry name" value="DD-peptidase/beta-lactamase superfamily"/>
    <property type="match status" value="1"/>
</dbReference>
<keyword evidence="2" id="KW-0378">Hydrolase</keyword>
<sequence>MIFGKKMRNILFIVSIAVLICIPFVIQESTSNVVASDQIAKVEAKQPNEKVTMTATELQEKLDAILSKSQLQGTSTGISIRNASDGEILYNHSGEMRLHPASNQKILTAVAALSTLGEDHRFTTQVLTDGKLKGKVLQGNLYLKGKGDPTLLEEDLDHFAKQLKEQGIHKIKGNIVGDDTWFDDVRLATDINWDDESNYTAAQISALTLSPNKDYDSGTVIVQVLPGEKAGDNPKVVLSPQTDYITINNEAKTTAKGTSKQISVQRDHGTNTITISGNLPLDSSSKSWVAVWEPTRYVVDVFKQSLEEQGITMIGNSEAAVGKTPKDAEILTKKDSMPLKELLVPFLKLSNNGHGEILVKEMGQVIKKEGSWDKGLDVVEDVLTNNDLAMDTIRLRDGAGMSHKNLLPANQLSKLLFEIQDESWFPEFKNALPVAGEPERLVGGTLRYRLTGEATKGNVHAKTGSLTGVNTLSGYVTNKDGEKLIFSIMMNNYIQGSMPQIQDAIVTALAEHSFDE</sequence>
<accession>A0AAC9J1C3</accession>
<dbReference type="Gene3D" id="3.50.80.20">
    <property type="entry name" value="D-Ala-D-Ala carboxypeptidase C, peptidase S13"/>
    <property type="match status" value="1"/>
</dbReference>
<proteinExistence type="inferred from homology"/>
<dbReference type="PRINTS" id="PR00922">
    <property type="entry name" value="DADACBPTASE3"/>
</dbReference>
<dbReference type="PANTHER" id="PTHR30023:SF0">
    <property type="entry name" value="PENICILLIN-SENSITIVE CARBOXYPEPTIDASE A"/>
    <property type="match status" value="1"/>
</dbReference>
<keyword evidence="3" id="KW-0121">Carboxypeptidase</keyword>
<comment type="similarity">
    <text evidence="1">Belongs to the peptidase S13 family.</text>
</comment>
<dbReference type="NCBIfam" id="TIGR00666">
    <property type="entry name" value="PBP4"/>
    <property type="match status" value="1"/>
</dbReference>
<dbReference type="PANTHER" id="PTHR30023">
    <property type="entry name" value="D-ALANYL-D-ALANINE CARBOXYPEPTIDASE"/>
    <property type="match status" value="1"/>
</dbReference>
<dbReference type="Proteomes" id="UP000182945">
    <property type="component" value="Chromosome"/>
</dbReference>
<evidence type="ECO:0000256" key="1">
    <source>
        <dbReference type="ARBA" id="ARBA00006096"/>
    </source>
</evidence>
<name>A0AAC9J1C3_VIRHA</name>
<dbReference type="InterPro" id="IPR012338">
    <property type="entry name" value="Beta-lactam/transpept-like"/>
</dbReference>
<reference evidence="3 4" key="1">
    <citation type="submission" date="2016-11" db="EMBL/GenBank/DDBJ databases">
        <title>Complete genome sequencing of Virgibacillus halodenitrificans PDB-F2.</title>
        <authorList>
            <person name="Sun Z."/>
            <person name="Zhou Y."/>
            <person name="Li H."/>
        </authorList>
    </citation>
    <scope>NUCLEOTIDE SEQUENCE [LARGE SCALE GENOMIC DNA]</scope>
    <source>
        <strain evidence="3 4">PDB-F2</strain>
    </source>
</reference>
<organism evidence="3 4">
    <name type="scientific">Virgibacillus halodenitrificans</name>
    <name type="common">Bacillus halodenitrificans</name>
    <dbReference type="NCBI Taxonomy" id="1482"/>
    <lineage>
        <taxon>Bacteria</taxon>
        <taxon>Bacillati</taxon>
        <taxon>Bacillota</taxon>
        <taxon>Bacilli</taxon>
        <taxon>Bacillales</taxon>
        <taxon>Bacillaceae</taxon>
        <taxon>Virgibacillus</taxon>
    </lineage>
</organism>
<evidence type="ECO:0000313" key="4">
    <source>
        <dbReference type="Proteomes" id="UP000182945"/>
    </source>
</evidence>
<dbReference type="GO" id="GO:0004185">
    <property type="term" value="F:serine-type carboxypeptidase activity"/>
    <property type="evidence" value="ECO:0007669"/>
    <property type="project" value="InterPro"/>
</dbReference>
<evidence type="ECO:0000256" key="2">
    <source>
        <dbReference type="ARBA" id="ARBA00022801"/>
    </source>
</evidence>
<evidence type="ECO:0000313" key="3">
    <source>
        <dbReference type="EMBL" id="APC49378.1"/>
    </source>
</evidence>
<dbReference type="AlphaFoldDB" id="A0AAC9J1C3"/>
<dbReference type="GO" id="GO:0000270">
    <property type="term" value="P:peptidoglycan metabolic process"/>
    <property type="evidence" value="ECO:0007669"/>
    <property type="project" value="TreeGrafter"/>
</dbReference>
<dbReference type="GO" id="GO:0006508">
    <property type="term" value="P:proteolysis"/>
    <property type="evidence" value="ECO:0007669"/>
    <property type="project" value="InterPro"/>
</dbReference>
<dbReference type="EMBL" id="CP017962">
    <property type="protein sequence ID" value="APC49378.1"/>
    <property type="molecule type" value="Genomic_DNA"/>
</dbReference>
<dbReference type="Pfam" id="PF02113">
    <property type="entry name" value="Peptidase_S13"/>
    <property type="match status" value="1"/>
</dbReference>
<keyword evidence="3" id="KW-0645">Protease</keyword>
<dbReference type="InterPro" id="IPR000667">
    <property type="entry name" value="Peptidase_S13"/>
</dbReference>
<dbReference type="KEGG" id="vhl:BME96_14780"/>
<protein>
    <submittedName>
        <fullName evidence="3">D-alanyl-D-alanine carboxypeptidase/D-alanyl-D-alanine-endopeptidase</fullName>
    </submittedName>
</protein>
<dbReference type="RefSeq" id="WP_071649444.1">
    <property type="nucleotide sequence ID" value="NZ_CP017962.1"/>
</dbReference>
<dbReference type="GeneID" id="71515674"/>
<gene>
    <name evidence="3" type="ORF">BME96_14780</name>
</gene>
<dbReference type="SUPFAM" id="SSF56601">
    <property type="entry name" value="beta-lactamase/transpeptidase-like"/>
    <property type="match status" value="1"/>
</dbReference>